<dbReference type="PANTHER" id="PTHR43969:SF9">
    <property type="entry name" value="GLUTATHIONE S TRANSFERASE D10, ISOFORM A-RELATED"/>
    <property type="match status" value="1"/>
</dbReference>
<dbReference type="InterPro" id="IPR036249">
    <property type="entry name" value="Thioredoxin-like_sf"/>
</dbReference>
<dbReference type="EMBL" id="JASPKY010000315">
    <property type="protein sequence ID" value="KAK9709188.1"/>
    <property type="molecule type" value="Genomic_DNA"/>
</dbReference>
<sequence length="232" mass="26809">MSMSLIRIVASDVKYIGGRMKLKYASPPCRAVLMISKALALPLNVEEINLQTREHFTPEYLQLNPQHTVPTLVDDGFVITNSHAISIYLTERYRKNHYLYPSDAIKRALVNQRLFFDEGTMYQILYLTMKYNIAKGETIPDMSKKRTKDAYGFLEAFLEGQHWVAGSQQITLADLHLVTTVTTLNVIFPFNANKYPNIKKWIDRCQALPYYDENLRGLRAYIQSVRPLLEKL</sequence>
<reference evidence="4 5" key="1">
    <citation type="journal article" date="2024" name="BMC Genomics">
        <title>De novo assembly and annotation of Popillia japonica's genome with initial clues to its potential as an invasive pest.</title>
        <authorList>
            <person name="Cucini C."/>
            <person name="Boschi S."/>
            <person name="Funari R."/>
            <person name="Cardaioli E."/>
            <person name="Iannotti N."/>
            <person name="Marturano G."/>
            <person name="Paoli F."/>
            <person name="Bruttini M."/>
            <person name="Carapelli A."/>
            <person name="Frati F."/>
            <person name="Nardi F."/>
        </authorList>
    </citation>
    <scope>NUCLEOTIDE SEQUENCE [LARGE SCALE GENOMIC DNA]</scope>
    <source>
        <strain evidence="4">DMR45628</strain>
    </source>
</reference>
<gene>
    <name evidence="4" type="ORF">QE152_g26755</name>
</gene>
<comment type="subunit">
    <text evidence="1">Homodimer.</text>
</comment>
<dbReference type="InterPro" id="IPR004045">
    <property type="entry name" value="Glutathione_S-Trfase_N"/>
</dbReference>
<evidence type="ECO:0000259" key="2">
    <source>
        <dbReference type="PROSITE" id="PS50404"/>
    </source>
</evidence>
<evidence type="ECO:0000259" key="3">
    <source>
        <dbReference type="PROSITE" id="PS50405"/>
    </source>
</evidence>
<dbReference type="GO" id="GO:0006749">
    <property type="term" value="P:glutathione metabolic process"/>
    <property type="evidence" value="ECO:0007669"/>
    <property type="project" value="TreeGrafter"/>
</dbReference>
<dbReference type="SFLD" id="SFLDG01153">
    <property type="entry name" value="Main.4:_Theta-like"/>
    <property type="match status" value="1"/>
</dbReference>
<feature type="domain" description="GST N-terminal" evidence="2">
    <location>
        <begin position="16"/>
        <end position="97"/>
    </location>
</feature>
<dbReference type="CDD" id="cd03045">
    <property type="entry name" value="GST_N_Delta_Epsilon"/>
    <property type="match status" value="1"/>
</dbReference>
<dbReference type="PROSITE" id="PS50405">
    <property type="entry name" value="GST_CTER"/>
    <property type="match status" value="1"/>
</dbReference>
<dbReference type="SFLD" id="SFLDS00019">
    <property type="entry name" value="Glutathione_Transferase_(cytos"/>
    <property type="match status" value="1"/>
</dbReference>
<evidence type="ECO:0000256" key="1">
    <source>
        <dbReference type="ARBA" id="ARBA00011738"/>
    </source>
</evidence>
<dbReference type="Gene3D" id="1.20.1050.10">
    <property type="match status" value="1"/>
</dbReference>
<keyword evidence="5" id="KW-1185">Reference proteome</keyword>
<dbReference type="Pfam" id="PF00043">
    <property type="entry name" value="GST_C"/>
    <property type="match status" value="1"/>
</dbReference>
<organism evidence="4 5">
    <name type="scientific">Popillia japonica</name>
    <name type="common">Japanese beetle</name>
    <dbReference type="NCBI Taxonomy" id="7064"/>
    <lineage>
        <taxon>Eukaryota</taxon>
        <taxon>Metazoa</taxon>
        <taxon>Ecdysozoa</taxon>
        <taxon>Arthropoda</taxon>
        <taxon>Hexapoda</taxon>
        <taxon>Insecta</taxon>
        <taxon>Pterygota</taxon>
        <taxon>Neoptera</taxon>
        <taxon>Endopterygota</taxon>
        <taxon>Coleoptera</taxon>
        <taxon>Polyphaga</taxon>
        <taxon>Scarabaeiformia</taxon>
        <taxon>Scarabaeidae</taxon>
        <taxon>Rutelinae</taxon>
        <taxon>Popillia</taxon>
    </lineage>
</organism>
<dbReference type="Proteomes" id="UP001458880">
    <property type="component" value="Unassembled WGS sequence"/>
</dbReference>
<dbReference type="InterPro" id="IPR010987">
    <property type="entry name" value="Glutathione-S-Trfase_C-like"/>
</dbReference>
<dbReference type="InterPro" id="IPR040079">
    <property type="entry name" value="Glutathione_S-Trfase"/>
</dbReference>
<name>A0AAW1JXV3_POPJA</name>
<dbReference type="GO" id="GO:0004364">
    <property type="term" value="F:glutathione transferase activity"/>
    <property type="evidence" value="ECO:0007669"/>
    <property type="project" value="TreeGrafter"/>
</dbReference>
<evidence type="ECO:0000313" key="5">
    <source>
        <dbReference type="Proteomes" id="UP001458880"/>
    </source>
</evidence>
<feature type="domain" description="GST C-terminal" evidence="3">
    <location>
        <begin position="103"/>
        <end position="228"/>
    </location>
</feature>
<dbReference type="Gene3D" id="3.40.30.10">
    <property type="entry name" value="Glutaredoxin"/>
    <property type="match status" value="1"/>
</dbReference>
<dbReference type="PROSITE" id="PS50404">
    <property type="entry name" value="GST_NTER"/>
    <property type="match status" value="1"/>
</dbReference>
<dbReference type="PANTHER" id="PTHR43969">
    <property type="entry name" value="GLUTATHIONE S TRANSFERASE D10, ISOFORM A-RELATED"/>
    <property type="match status" value="1"/>
</dbReference>
<dbReference type="CDD" id="cd03177">
    <property type="entry name" value="GST_C_Delta_Epsilon"/>
    <property type="match status" value="1"/>
</dbReference>
<evidence type="ECO:0000313" key="4">
    <source>
        <dbReference type="EMBL" id="KAK9709188.1"/>
    </source>
</evidence>
<dbReference type="SUPFAM" id="SSF47616">
    <property type="entry name" value="GST C-terminal domain-like"/>
    <property type="match status" value="1"/>
</dbReference>
<dbReference type="FunFam" id="1.20.1050.10:FF:000007">
    <property type="entry name" value="Glutathione S-transferase 1-1"/>
    <property type="match status" value="1"/>
</dbReference>
<dbReference type="SFLD" id="SFLDG00358">
    <property type="entry name" value="Main_(cytGST)"/>
    <property type="match status" value="1"/>
</dbReference>
<protein>
    <submittedName>
        <fullName evidence="4">Glutathione S-transferase, N-terminal domain</fullName>
    </submittedName>
</protein>
<dbReference type="SUPFAM" id="SSF52833">
    <property type="entry name" value="Thioredoxin-like"/>
    <property type="match status" value="1"/>
</dbReference>
<dbReference type="Pfam" id="PF13417">
    <property type="entry name" value="GST_N_3"/>
    <property type="match status" value="1"/>
</dbReference>
<dbReference type="InterPro" id="IPR004046">
    <property type="entry name" value="GST_C"/>
</dbReference>
<dbReference type="FunFam" id="3.40.30.10:FF:000034">
    <property type="entry name" value="glutathione S-transferase 1"/>
    <property type="match status" value="1"/>
</dbReference>
<dbReference type="AlphaFoldDB" id="A0AAW1JXV3"/>
<dbReference type="InterPro" id="IPR036282">
    <property type="entry name" value="Glutathione-S-Trfase_C_sf"/>
</dbReference>
<proteinExistence type="predicted"/>
<comment type="caution">
    <text evidence="4">The sequence shown here is derived from an EMBL/GenBank/DDBJ whole genome shotgun (WGS) entry which is preliminary data.</text>
</comment>
<accession>A0AAW1JXV3</accession>